<feature type="transmembrane region" description="Helical" evidence="1">
    <location>
        <begin position="27"/>
        <end position="51"/>
    </location>
</feature>
<keyword evidence="1" id="KW-0472">Membrane</keyword>
<dbReference type="Proteomes" id="UP000290243">
    <property type="component" value="Chromosome"/>
</dbReference>
<dbReference type="KEGG" id="mmau:NCTC10168_00393"/>
<gene>
    <name evidence="2" type="ORF">NCTC10168_00393</name>
</gene>
<keyword evidence="1" id="KW-1133">Transmembrane helix</keyword>
<dbReference type="RefSeq" id="WP_129646591.1">
    <property type="nucleotide sequence ID" value="NZ_LR215037.1"/>
</dbReference>
<dbReference type="AlphaFoldDB" id="A0A449B4E1"/>
<evidence type="ECO:0000313" key="2">
    <source>
        <dbReference type="EMBL" id="VEU75471.1"/>
    </source>
</evidence>
<organism evidence="2 3">
    <name type="scientific">Mycoplasmopsis maculosa</name>
    <dbReference type="NCBI Taxonomy" id="114885"/>
    <lineage>
        <taxon>Bacteria</taxon>
        <taxon>Bacillati</taxon>
        <taxon>Mycoplasmatota</taxon>
        <taxon>Mycoplasmoidales</taxon>
        <taxon>Metamycoplasmataceae</taxon>
        <taxon>Mycoplasmopsis</taxon>
    </lineage>
</organism>
<accession>A0A449B4E1</accession>
<keyword evidence="1" id="KW-0812">Transmembrane</keyword>
<dbReference type="NCBIfam" id="NF045996">
    <property type="entry name" value="MAG0920_fam"/>
    <property type="match status" value="1"/>
</dbReference>
<dbReference type="EMBL" id="LR215037">
    <property type="protein sequence ID" value="VEU75471.1"/>
    <property type="molecule type" value="Genomic_DNA"/>
</dbReference>
<reference evidence="2 3" key="1">
    <citation type="submission" date="2019-01" db="EMBL/GenBank/DDBJ databases">
        <authorList>
            <consortium name="Pathogen Informatics"/>
        </authorList>
    </citation>
    <scope>NUCLEOTIDE SEQUENCE [LARGE SCALE GENOMIC DNA]</scope>
    <source>
        <strain evidence="2 3">NCTC10168</strain>
    </source>
</reference>
<sequence>MDNLKFYLTEEANTSTTAVESTTISSYILTLIIAIFLVLLTFLRAIIPLFYGQGLKVQILYFLNKKHINKKGLKLDSNFLVFAKSTVSNLFISAIVSLITLIIFLVLLFAFDILKKALYLNNTGFIICTIFLSIFSAIVLVTTIYLGIFKKKIINWIKENDLLDDSKLIEKQINIETQKEQINLEDFLVVVKINKVFSISNNVSKSFWNRNLNNSVSKKITVYFFLTFDFEKVTFGKYKDVTIDSFRDSAIRNNFINETN</sequence>
<protein>
    <submittedName>
        <fullName evidence="2">Uncharacterized protein</fullName>
    </submittedName>
</protein>
<evidence type="ECO:0000313" key="3">
    <source>
        <dbReference type="Proteomes" id="UP000290243"/>
    </source>
</evidence>
<feature type="transmembrane region" description="Helical" evidence="1">
    <location>
        <begin position="123"/>
        <end position="148"/>
    </location>
</feature>
<name>A0A449B4E1_9BACT</name>
<feature type="transmembrane region" description="Helical" evidence="1">
    <location>
        <begin position="90"/>
        <end position="111"/>
    </location>
</feature>
<keyword evidence="3" id="KW-1185">Reference proteome</keyword>
<proteinExistence type="predicted"/>
<evidence type="ECO:0000256" key="1">
    <source>
        <dbReference type="SAM" id="Phobius"/>
    </source>
</evidence>